<dbReference type="AlphaFoldDB" id="A0A3D3R2T9"/>
<accession>A0A3D3R2T9</accession>
<organism evidence="1 2">
    <name type="scientific">Gimesia maris</name>
    <dbReference type="NCBI Taxonomy" id="122"/>
    <lineage>
        <taxon>Bacteria</taxon>
        <taxon>Pseudomonadati</taxon>
        <taxon>Planctomycetota</taxon>
        <taxon>Planctomycetia</taxon>
        <taxon>Planctomycetales</taxon>
        <taxon>Planctomycetaceae</taxon>
        <taxon>Gimesia</taxon>
    </lineage>
</organism>
<reference evidence="1 2" key="1">
    <citation type="journal article" date="2018" name="Nat. Biotechnol.">
        <title>A standardized bacterial taxonomy based on genome phylogeny substantially revises the tree of life.</title>
        <authorList>
            <person name="Parks D.H."/>
            <person name="Chuvochina M."/>
            <person name="Waite D.W."/>
            <person name="Rinke C."/>
            <person name="Skarshewski A."/>
            <person name="Chaumeil P.A."/>
            <person name="Hugenholtz P."/>
        </authorList>
    </citation>
    <scope>NUCLEOTIDE SEQUENCE [LARGE SCALE GENOMIC DNA]</scope>
    <source>
        <strain evidence="1">UBA9375</strain>
    </source>
</reference>
<dbReference type="EMBL" id="DQAY01000047">
    <property type="protein sequence ID" value="HCO22906.1"/>
    <property type="molecule type" value="Genomic_DNA"/>
</dbReference>
<evidence type="ECO:0000313" key="1">
    <source>
        <dbReference type="EMBL" id="HCO22906.1"/>
    </source>
</evidence>
<gene>
    <name evidence="1" type="ORF">DIT97_07565</name>
</gene>
<dbReference type="Proteomes" id="UP000263642">
    <property type="component" value="Unassembled WGS sequence"/>
</dbReference>
<evidence type="ECO:0000313" key="2">
    <source>
        <dbReference type="Proteomes" id="UP000263642"/>
    </source>
</evidence>
<comment type="caution">
    <text evidence="1">The sequence shown here is derived from an EMBL/GenBank/DDBJ whole genome shotgun (WGS) entry which is preliminary data.</text>
</comment>
<name>A0A3D3R2T9_9PLAN</name>
<proteinExistence type="predicted"/>
<sequence>MGPVSEGTYRIDWKGGVPVGECKVEILGYEETGKEIIVGAGGKTEKETRQVLPAKYNTESTLSVTVEEGQENQCDFDLK</sequence>
<protein>
    <submittedName>
        <fullName evidence="1">Uncharacterized protein</fullName>
    </submittedName>
</protein>